<comment type="caution">
    <text evidence="2">The sequence shown here is derived from an EMBL/GenBank/DDBJ whole genome shotgun (WGS) entry which is preliminary data.</text>
</comment>
<evidence type="ECO:0000313" key="1">
    <source>
        <dbReference type="EMBL" id="MBB2931418.1"/>
    </source>
</evidence>
<evidence type="ECO:0000313" key="3">
    <source>
        <dbReference type="Proteomes" id="UP000247772"/>
    </source>
</evidence>
<proteinExistence type="predicted"/>
<dbReference type="EMBL" id="JACHVZ010000019">
    <property type="protein sequence ID" value="MBB2931418.1"/>
    <property type="molecule type" value="Genomic_DNA"/>
</dbReference>
<reference evidence="2 3" key="1">
    <citation type="submission" date="2018-06" db="EMBL/GenBank/DDBJ databases">
        <title>Genomic Encyclopedia of Type Strains, Phase IV (KMG-V): Genome sequencing to study the core and pangenomes of soil and plant-associated prokaryotes.</title>
        <authorList>
            <person name="Whitman W."/>
        </authorList>
    </citation>
    <scope>NUCLEOTIDE SEQUENCE [LARGE SCALE GENOMIC DNA]</scope>
    <source>
        <strain evidence="2 3">SRCL-318</strain>
        <strain evidence="1 4">SRMrh-85</strain>
    </source>
</reference>
<protein>
    <submittedName>
        <fullName evidence="2">Uncharacterized protein</fullName>
    </submittedName>
</protein>
<keyword evidence="4" id="KW-1185">Reference proteome</keyword>
<dbReference type="Proteomes" id="UP000533533">
    <property type="component" value="Unassembled WGS sequence"/>
</dbReference>
<gene>
    <name evidence="2" type="ORF">C7410_11644</name>
    <name evidence="1" type="ORF">FHX59_005889</name>
</gene>
<accession>A0A2U1A758</accession>
<organism evidence="2 3">
    <name type="scientific">Paraburkholderia silvatlantica</name>
    <dbReference type="NCBI Taxonomy" id="321895"/>
    <lineage>
        <taxon>Bacteria</taxon>
        <taxon>Pseudomonadati</taxon>
        <taxon>Pseudomonadota</taxon>
        <taxon>Betaproteobacteria</taxon>
        <taxon>Burkholderiales</taxon>
        <taxon>Burkholderiaceae</taxon>
        <taxon>Paraburkholderia</taxon>
    </lineage>
</organism>
<dbReference type="EMBL" id="QJSQ01000016">
    <property type="protein sequence ID" value="PYE20506.1"/>
    <property type="molecule type" value="Genomic_DNA"/>
</dbReference>
<dbReference type="Proteomes" id="UP000247772">
    <property type="component" value="Unassembled WGS sequence"/>
</dbReference>
<dbReference type="AlphaFoldDB" id="A0A2U1A758"/>
<evidence type="ECO:0000313" key="4">
    <source>
        <dbReference type="Proteomes" id="UP000533533"/>
    </source>
</evidence>
<evidence type="ECO:0000313" key="2">
    <source>
        <dbReference type="EMBL" id="PYE20506.1"/>
    </source>
</evidence>
<sequence>MHHFGSFDAITCNQLFYFSLLILTRMNQPIFAGAFA</sequence>
<name>A0A2U1A758_9BURK</name>